<proteinExistence type="predicted"/>
<feature type="compositionally biased region" description="Polar residues" evidence="1">
    <location>
        <begin position="148"/>
        <end position="164"/>
    </location>
</feature>
<dbReference type="Proteomes" id="UP001159641">
    <property type="component" value="Unassembled WGS sequence"/>
</dbReference>
<feature type="compositionally biased region" description="Basic and acidic residues" evidence="1">
    <location>
        <begin position="174"/>
        <end position="183"/>
    </location>
</feature>
<keyword evidence="3" id="KW-1185">Reference proteome</keyword>
<dbReference type="EMBL" id="JAIQCJ010001995">
    <property type="protein sequence ID" value="KAJ8786224.1"/>
    <property type="molecule type" value="Genomic_DNA"/>
</dbReference>
<comment type="caution">
    <text evidence="2">The sequence shown here is derived from an EMBL/GenBank/DDBJ whole genome shotgun (WGS) entry which is preliminary data.</text>
</comment>
<gene>
    <name evidence="2" type="ORF">J1605_006444</name>
</gene>
<accession>A0AB34H3L9</accession>
<dbReference type="AlphaFoldDB" id="A0AB34H3L9"/>
<evidence type="ECO:0000256" key="1">
    <source>
        <dbReference type="SAM" id="MobiDB-lite"/>
    </source>
</evidence>
<feature type="region of interest" description="Disordered" evidence="1">
    <location>
        <begin position="1"/>
        <end position="209"/>
    </location>
</feature>
<name>A0AB34H3L9_ESCRO</name>
<reference evidence="2 3" key="1">
    <citation type="submission" date="2022-11" db="EMBL/GenBank/DDBJ databases">
        <title>Whole genome sequence of Eschrichtius robustus ER-17-0199.</title>
        <authorList>
            <person name="Bruniche-Olsen A."/>
            <person name="Black A.N."/>
            <person name="Fields C.J."/>
            <person name="Walden K."/>
            <person name="Dewoody J.A."/>
        </authorList>
    </citation>
    <scope>NUCLEOTIDE SEQUENCE [LARGE SCALE GENOMIC DNA]</scope>
    <source>
        <strain evidence="2">ER-17-0199</strain>
        <tissue evidence="2">Blubber</tissue>
    </source>
</reference>
<protein>
    <submittedName>
        <fullName evidence="2">Uncharacterized protein</fullName>
    </submittedName>
</protein>
<feature type="compositionally biased region" description="Basic and acidic residues" evidence="1">
    <location>
        <begin position="196"/>
        <end position="209"/>
    </location>
</feature>
<feature type="compositionally biased region" description="Basic residues" evidence="1">
    <location>
        <begin position="111"/>
        <end position="122"/>
    </location>
</feature>
<organism evidence="2 3">
    <name type="scientific">Eschrichtius robustus</name>
    <name type="common">California gray whale</name>
    <name type="synonym">Eschrichtius gibbosus</name>
    <dbReference type="NCBI Taxonomy" id="9764"/>
    <lineage>
        <taxon>Eukaryota</taxon>
        <taxon>Metazoa</taxon>
        <taxon>Chordata</taxon>
        <taxon>Craniata</taxon>
        <taxon>Vertebrata</taxon>
        <taxon>Euteleostomi</taxon>
        <taxon>Mammalia</taxon>
        <taxon>Eutheria</taxon>
        <taxon>Laurasiatheria</taxon>
        <taxon>Artiodactyla</taxon>
        <taxon>Whippomorpha</taxon>
        <taxon>Cetacea</taxon>
        <taxon>Mysticeti</taxon>
        <taxon>Eschrichtiidae</taxon>
        <taxon>Eschrichtius</taxon>
    </lineage>
</organism>
<sequence>MEAASPAGQPRHRDAGPLTSPDSPGNELFNNLRREESPRSPRLGGHQARPGSAGAPPVTLSQASSGQRQGGAGSGWGPPPASASGCPFVCPRPWRRRAGPGLLETPVCGRGGRRPPSKARRGRERELEAAGAGPRQPDRAACFVASEPSRSFSKTTRPRGQSPVSGKAAPQELKPQDRAREAPDPQAGREAVNAGAERKLAAGPRSEPRLAGRWSFRALRKAGLTLPTPVAISLLGWASESWLEPPSL</sequence>
<evidence type="ECO:0000313" key="3">
    <source>
        <dbReference type="Proteomes" id="UP001159641"/>
    </source>
</evidence>
<evidence type="ECO:0000313" key="2">
    <source>
        <dbReference type="EMBL" id="KAJ8786224.1"/>
    </source>
</evidence>